<reference evidence="1" key="1">
    <citation type="submission" date="2021-05" db="EMBL/GenBank/DDBJ databases">
        <authorList>
            <person name="Scholz U."/>
            <person name="Mascher M."/>
            <person name="Fiebig A."/>
        </authorList>
    </citation>
    <scope>NUCLEOTIDE SEQUENCE [LARGE SCALE GENOMIC DNA]</scope>
</reference>
<keyword evidence="2" id="KW-1185">Reference proteome</keyword>
<evidence type="ECO:0000313" key="1">
    <source>
        <dbReference type="EnsemblPlants" id="AVESA.00010b.r2.6AG1018300.1.CDS.1"/>
    </source>
</evidence>
<evidence type="ECO:0000313" key="2">
    <source>
        <dbReference type="Proteomes" id="UP001732700"/>
    </source>
</evidence>
<dbReference type="Proteomes" id="UP001732700">
    <property type="component" value="Chromosome 6A"/>
</dbReference>
<reference evidence="1" key="2">
    <citation type="submission" date="2025-09" db="UniProtKB">
        <authorList>
            <consortium name="EnsemblPlants"/>
        </authorList>
    </citation>
    <scope>IDENTIFICATION</scope>
</reference>
<accession>A0ACD5YQF0</accession>
<organism evidence="1 2">
    <name type="scientific">Avena sativa</name>
    <name type="common">Oat</name>
    <dbReference type="NCBI Taxonomy" id="4498"/>
    <lineage>
        <taxon>Eukaryota</taxon>
        <taxon>Viridiplantae</taxon>
        <taxon>Streptophyta</taxon>
        <taxon>Embryophyta</taxon>
        <taxon>Tracheophyta</taxon>
        <taxon>Spermatophyta</taxon>
        <taxon>Magnoliopsida</taxon>
        <taxon>Liliopsida</taxon>
        <taxon>Poales</taxon>
        <taxon>Poaceae</taxon>
        <taxon>BOP clade</taxon>
        <taxon>Pooideae</taxon>
        <taxon>Poodae</taxon>
        <taxon>Poeae</taxon>
        <taxon>Poeae Chloroplast Group 1 (Aveneae type)</taxon>
        <taxon>Aveninae</taxon>
        <taxon>Avena</taxon>
    </lineage>
</organism>
<sequence length="212" mass="23321">MCGCEDDCCACISYRARENIKYGCICFGIVAVVVIVAVLLAAYAFLRHITITVEDASLTRFALLTTPTTALAYNLSLTLSVHNPNWAMTIKNTEPFEAAYKFDGQQFDRVQVADKGDKHAAGKTIVYRLNTGSDSDYVSLGNAGVAEYKKESQAGVFEIEVALTRKVSYTARYTKCKIEATCPLKLQIERPGTTTVVFEKVKCKLAKAEKNC</sequence>
<protein>
    <submittedName>
        <fullName evidence="1">Uncharacterized protein</fullName>
    </submittedName>
</protein>
<name>A0ACD5YQF0_AVESA</name>
<dbReference type="EnsemblPlants" id="AVESA.00010b.r2.6AG1018300.1">
    <property type="protein sequence ID" value="AVESA.00010b.r2.6AG1018300.1.CDS.1"/>
    <property type="gene ID" value="AVESA.00010b.r2.6AG1018300"/>
</dbReference>
<proteinExistence type="predicted"/>